<dbReference type="Proteomes" id="UP000193100">
    <property type="component" value="Chromosome"/>
</dbReference>
<evidence type="ECO:0000313" key="1">
    <source>
        <dbReference type="EMBL" id="ARM82932.1"/>
    </source>
</evidence>
<dbReference type="EMBL" id="CP020931">
    <property type="protein sequence ID" value="ARM82932.1"/>
    <property type="molecule type" value="Genomic_DNA"/>
</dbReference>
<accession>A0A1W6K6F8</accession>
<sequence>MDRVGIKKPRFRGLGAFQWISLDLLKLLVGGDGGN</sequence>
<evidence type="ECO:0000313" key="2">
    <source>
        <dbReference type="Proteomes" id="UP000193100"/>
    </source>
</evidence>
<proteinExistence type="predicted"/>
<reference evidence="1 2" key="1">
    <citation type="submission" date="2017-04" db="EMBL/GenBank/DDBJ databases">
        <title>Genome Sequence of Marinobacter salarius strain SMR5 Isolated from a culture of the Diatom Skeletonema marinoi.</title>
        <authorList>
            <person name="Topel M."/>
            <person name="Pinder M.I.M."/>
            <person name="Johansson O.N."/>
            <person name="Kourtchenko O."/>
            <person name="Godhe A."/>
            <person name="Clarke A.K."/>
        </authorList>
    </citation>
    <scope>NUCLEOTIDE SEQUENCE [LARGE SCALE GENOMIC DNA]</scope>
    <source>
        <strain evidence="1 2">SMR5</strain>
    </source>
</reference>
<gene>
    <name evidence="1" type="ORF">MARSALSMR5_00835</name>
</gene>
<name>A0A1W6K6F8_9GAMM</name>
<organism evidence="1 2">
    <name type="scientific">Marinobacter salarius</name>
    <dbReference type="NCBI Taxonomy" id="1420917"/>
    <lineage>
        <taxon>Bacteria</taxon>
        <taxon>Pseudomonadati</taxon>
        <taxon>Pseudomonadota</taxon>
        <taxon>Gammaproteobacteria</taxon>
        <taxon>Pseudomonadales</taxon>
        <taxon>Marinobacteraceae</taxon>
        <taxon>Marinobacter</taxon>
    </lineage>
</organism>
<dbReference type="AlphaFoldDB" id="A0A1W6K6F8"/>
<protein>
    <submittedName>
        <fullName evidence="1">Uncharacterized protein</fullName>
    </submittedName>
</protein>